<organism evidence="11 12">
    <name type="scientific">Enterococcus devriesei</name>
    <dbReference type="NCBI Taxonomy" id="319970"/>
    <lineage>
        <taxon>Bacteria</taxon>
        <taxon>Bacillati</taxon>
        <taxon>Bacillota</taxon>
        <taxon>Bacilli</taxon>
        <taxon>Lactobacillales</taxon>
        <taxon>Enterococcaceae</taxon>
        <taxon>Enterococcus</taxon>
    </lineage>
</organism>
<comment type="function">
    <text evidence="8">The phosphoenolpyruvate-dependent sugar phosphotransferase system (PTS), a major carbohydrate active -transport system, catalyzes the phosphorylation of incoming sugar substrates concomitant with their translocation across the cell membrane.</text>
</comment>
<reference evidence="11 12" key="1">
    <citation type="submission" date="2014-12" db="EMBL/GenBank/DDBJ databases">
        <title>Draft genome sequences of 29 type strains of Enterococci.</title>
        <authorList>
            <person name="Zhong Z."/>
            <person name="Sun Z."/>
            <person name="Liu W."/>
            <person name="Zhang W."/>
            <person name="Zhang H."/>
        </authorList>
    </citation>
    <scope>NUCLEOTIDE SEQUENCE [LARGE SCALE GENOMIC DNA]</scope>
    <source>
        <strain evidence="11 12">DSM 22802</strain>
    </source>
</reference>
<feature type="transmembrane region" description="Helical" evidence="9">
    <location>
        <begin position="298"/>
        <end position="319"/>
    </location>
</feature>
<feature type="transmembrane region" description="Helical" evidence="9">
    <location>
        <begin position="37"/>
        <end position="58"/>
    </location>
</feature>
<keyword evidence="6 9" id="KW-1133">Transmembrane helix</keyword>
<protein>
    <recommendedName>
        <fullName evidence="8">Permease IIC component</fullName>
    </recommendedName>
</protein>
<evidence type="ECO:0000313" key="12">
    <source>
        <dbReference type="Proteomes" id="UP000183700"/>
    </source>
</evidence>
<evidence type="ECO:0000256" key="8">
    <source>
        <dbReference type="PIRNR" id="PIRNR006351"/>
    </source>
</evidence>
<gene>
    <name evidence="11" type="ORF">RV00_GL002232</name>
</gene>
<evidence type="ECO:0000256" key="5">
    <source>
        <dbReference type="ARBA" id="ARBA00022692"/>
    </source>
</evidence>
<dbReference type="GO" id="GO:0008982">
    <property type="term" value="F:protein-N(PI)-phosphohistidine-sugar phosphotransferase activity"/>
    <property type="evidence" value="ECO:0007669"/>
    <property type="project" value="UniProtKB-UniRule"/>
</dbReference>
<dbReference type="InterPro" id="IPR004796">
    <property type="entry name" value="PTS_IIC_cello"/>
</dbReference>
<evidence type="ECO:0000313" key="11">
    <source>
        <dbReference type="EMBL" id="OJG36088.1"/>
    </source>
</evidence>
<comment type="caution">
    <text evidence="11">The sequence shown here is derived from an EMBL/GenBank/DDBJ whole genome shotgun (WGS) entry which is preliminary data.</text>
</comment>
<keyword evidence="4 8" id="KW-0762">Sugar transport</keyword>
<keyword evidence="3 8" id="KW-1003">Cell membrane</keyword>
<evidence type="ECO:0000256" key="3">
    <source>
        <dbReference type="ARBA" id="ARBA00022475"/>
    </source>
</evidence>
<feature type="transmembrane region" description="Helical" evidence="9">
    <location>
        <begin position="112"/>
        <end position="131"/>
    </location>
</feature>
<feature type="domain" description="PTS EIIC type-3" evidence="10">
    <location>
        <begin position="13"/>
        <end position="423"/>
    </location>
</feature>
<accession>A0A1L8SVV7</accession>
<dbReference type="STRING" id="319970.RV00_GL002232"/>
<evidence type="ECO:0000256" key="7">
    <source>
        <dbReference type="ARBA" id="ARBA00023136"/>
    </source>
</evidence>
<comment type="subcellular location">
    <subcellularLocation>
        <location evidence="1">Cell membrane</location>
        <topology evidence="1">Multi-pass membrane protein</topology>
    </subcellularLocation>
</comment>
<dbReference type="GO" id="GO:1901264">
    <property type="term" value="P:carbohydrate derivative transport"/>
    <property type="evidence" value="ECO:0007669"/>
    <property type="project" value="TreeGrafter"/>
</dbReference>
<feature type="transmembrane region" description="Helical" evidence="9">
    <location>
        <begin position="261"/>
        <end position="278"/>
    </location>
</feature>
<dbReference type="PANTHER" id="PTHR33989:SF11">
    <property type="entry name" value="LICHENAN PERMEASE IIC COMPONENT"/>
    <property type="match status" value="1"/>
</dbReference>
<dbReference type="GO" id="GO:0009401">
    <property type="term" value="P:phosphoenolpyruvate-dependent sugar phosphotransferase system"/>
    <property type="evidence" value="ECO:0007669"/>
    <property type="project" value="InterPro"/>
</dbReference>
<dbReference type="EMBL" id="JXKM01000004">
    <property type="protein sequence ID" value="OJG36088.1"/>
    <property type="molecule type" value="Genomic_DNA"/>
</dbReference>
<proteinExistence type="predicted"/>
<keyword evidence="2 8" id="KW-0813">Transport</keyword>
<feature type="transmembrane region" description="Helical" evidence="9">
    <location>
        <begin position="231"/>
        <end position="254"/>
    </location>
</feature>
<feature type="transmembrane region" description="Helical" evidence="9">
    <location>
        <begin position="394"/>
        <end position="423"/>
    </location>
</feature>
<sequence>MEEKKMQKFLNWLEKILTPLAKVIGENKYLIAIRDGFLISTPLLIVGSFFLLLANFPIPNWNEMISPILGKNWESLMSVPASASFDVMTILAVLGIAYSLGRQLEIDAIQSAALALVSFFILTPYTTLFTPENSTQVYEVTSLPLKWMGSSGLFLGMIIALVSTRIFAAVIRRGWTIKMPEGVPPTVVKSFEALIPSFVVITIMFVLNWLVSLTSMGNLQDVIFKFLQTPLLSLGNTLGAMIIAYLFLHFFWFFGINGSSVVGAVFNPVLRALSVENMQAFKDGHEIPNIITGQFQDMFATFGGGGSTLSLILVMVIFCKSQRVKKLSQLSLVPSIFGINEPIIFGLPIVLNPILLIPFALVPTINIIISYFAMDWGIVNYTNGIQLPWTTPPIISGFLVSGWQASVLQALLIVLGMAVYYPFIKVLDDQYIREEKEMEALETEEIDFDSFNFDEI</sequence>
<dbReference type="PIRSF" id="PIRSF006351">
    <property type="entry name" value="PTS_EIIC-Cellobiose"/>
    <property type="match status" value="1"/>
</dbReference>
<evidence type="ECO:0000259" key="10">
    <source>
        <dbReference type="PROSITE" id="PS51105"/>
    </source>
</evidence>
<keyword evidence="7 8" id="KW-0472">Membrane</keyword>
<dbReference type="NCBIfam" id="TIGR00359">
    <property type="entry name" value="cello_pts_IIC"/>
    <property type="match status" value="1"/>
</dbReference>
<dbReference type="Proteomes" id="UP000183700">
    <property type="component" value="Unassembled WGS sequence"/>
</dbReference>
<name>A0A1L8SVV7_9ENTE</name>
<dbReference type="NCBIfam" id="TIGR00410">
    <property type="entry name" value="lacE"/>
    <property type="match status" value="1"/>
</dbReference>
<feature type="transmembrane region" description="Helical" evidence="9">
    <location>
        <begin position="78"/>
        <end position="100"/>
    </location>
</feature>
<feature type="transmembrane region" description="Helical" evidence="9">
    <location>
        <begin position="191"/>
        <end position="211"/>
    </location>
</feature>
<keyword evidence="12" id="KW-1185">Reference proteome</keyword>
<evidence type="ECO:0000256" key="4">
    <source>
        <dbReference type="ARBA" id="ARBA00022597"/>
    </source>
</evidence>
<dbReference type="Pfam" id="PF02378">
    <property type="entry name" value="PTS_EIIC"/>
    <property type="match status" value="1"/>
</dbReference>
<evidence type="ECO:0000256" key="9">
    <source>
        <dbReference type="SAM" id="Phobius"/>
    </source>
</evidence>
<dbReference type="InterPro" id="IPR004501">
    <property type="entry name" value="PTS_EIIC_3"/>
</dbReference>
<evidence type="ECO:0000256" key="6">
    <source>
        <dbReference type="ARBA" id="ARBA00022989"/>
    </source>
</evidence>
<dbReference type="GO" id="GO:0005886">
    <property type="term" value="C:plasma membrane"/>
    <property type="evidence" value="ECO:0007669"/>
    <property type="project" value="UniProtKB-SubCell"/>
</dbReference>
<dbReference type="InterPro" id="IPR003352">
    <property type="entry name" value="PTS_EIIC"/>
</dbReference>
<evidence type="ECO:0000256" key="2">
    <source>
        <dbReference type="ARBA" id="ARBA00022448"/>
    </source>
</evidence>
<dbReference type="PANTHER" id="PTHR33989">
    <property type="match status" value="1"/>
</dbReference>
<dbReference type="InterPro" id="IPR051088">
    <property type="entry name" value="PTS_Sugar-EIIC/EIIB"/>
</dbReference>
<keyword evidence="5 9" id="KW-0812">Transmembrane</keyword>
<feature type="transmembrane region" description="Helical" evidence="9">
    <location>
        <begin position="151"/>
        <end position="171"/>
    </location>
</feature>
<dbReference type="PROSITE" id="PS51105">
    <property type="entry name" value="PTS_EIIC_TYPE_3"/>
    <property type="match status" value="1"/>
</dbReference>
<evidence type="ECO:0000256" key="1">
    <source>
        <dbReference type="ARBA" id="ARBA00004651"/>
    </source>
</evidence>
<feature type="transmembrane region" description="Helical" evidence="9">
    <location>
        <begin position="354"/>
        <end position="374"/>
    </location>
</feature>
<dbReference type="AlphaFoldDB" id="A0A1L8SVV7"/>